<feature type="compositionally biased region" description="Basic and acidic residues" evidence="1">
    <location>
        <begin position="124"/>
        <end position="134"/>
    </location>
</feature>
<feature type="region of interest" description="Disordered" evidence="1">
    <location>
        <begin position="224"/>
        <end position="252"/>
    </location>
</feature>
<feature type="region of interest" description="Disordered" evidence="1">
    <location>
        <begin position="744"/>
        <end position="766"/>
    </location>
</feature>
<protein>
    <submittedName>
        <fullName evidence="2">Uncharacterized protein</fullName>
    </submittedName>
</protein>
<dbReference type="OrthoDB" id="5151921at2759"/>
<reference evidence="2 3" key="1">
    <citation type="submission" date="2019-04" db="EMBL/GenBank/DDBJ databases">
        <title>Friends and foes A comparative genomics study of 23 Aspergillus species from section Flavi.</title>
        <authorList>
            <consortium name="DOE Joint Genome Institute"/>
            <person name="Kjaerbolling I."/>
            <person name="Vesth T."/>
            <person name="Frisvad J.C."/>
            <person name="Nybo J.L."/>
            <person name="Theobald S."/>
            <person name="Kildgaard S."/>
            <person name="Isbrandt T."/>
            <person name="Kuo A."/>
            <person name="Sato A."/>
            <person name="Lyhne E.K."/>
            <person name="Kogle M.E."/>
            <person name="Wiebenga A."/>
            <person name="Kun R.S."/>
            <person name="Lubbers R.J."/>
            <person name="Makela M.R."/>
            <person name="Barry K."/>
            <person name="Chovatia M."/>
            <person name="Clum A."/>
            <person name="Daum C."/>
            <person name="Haridas S."/>
            <person name="He G."/>
            <person name="LaButti K."/>
            <person name="Lipzen A."/>
            <person name="Mondo S."/>
            <person name="Riley R."/>
            <person name="Salamov A."/>
            <person name="Simmons B.A."/>
            <person name="Magnuson J.K."/>
            <person name="Henrissat B."/>
            <person name="Mortensen U.H."/>
            <person name="Larsen T.O."/>
            <person name="Devries R.P."/>
            <person name="Grigoriev I.V."/>
            <person name="Machida M."/>
            <person name="Baker S.E."/>
            <person name="Andersen M.R."/>
        </authorList>
    </citation>
    <scope>NUCLEOTIDE SEQUENCE [LARGE SCALE GENOMIC DNA]</scope>
    <source>
        <strain evidence="2 3">CBS 151.66</strain>
    </source>
</reference>
<evidence type="ECO:0000313" key="3">
    <source>
        <dbReference type="Proteomes" id="UP000326565"/>
    </source>
</evidence>
<feature type="compositionally biased region" description="Basic and acidic residues" evidence="1">
    <location>
        <begin position="479"/>
        <end position="490"/>
    </location>
</feature>
<feature type="compositionally biased region" description="Acidic residues" evidence="1">
    <location>
        <begin position="57"/>
        <end position="71"/>
    </location>
</feature>
<feature type="compositionally biased region" description="Basic and acidic residues" evidence="1">
    <location>
        <begin position="422"/>
        <end position="435"/>
    </location>
</feature>
<dbReference type="Proteomes" id="UP000326565">
    <property type="component" value="Unassembled WGS sequence"/>
</dbReference>
<name>A0A5N5WWW3_9EURO</name>
<proteinExistence type="predicted"/>
<feature type="compositionally biased region" description="Polar residues" evidence="1">
    <location>
        <begin position="272"/>
        <end position="289"/>
    </location>
</feature>
<organism evidence="2 3">
    <name type="scientific">Aspergillus leporis</name>
    <dbReference type="NCBI Taxonomy" id="41062"/>
    <lineage>
        <taxon>Eukaryota</taxon>
        <taxon>Fungi</taxon>
        <taxon>Dikarya</taxon>
        <taxon>Ascomycota</taxon>
        <taxon>Pezizomycotina</taxon>
        <taxon>Eurotiomycetes</taxon>
        <taxon>Eurotiomycetidae</taxon>
        <taxon>Eurotiales</taxon>
        <taxon>Aspergillaceae</taxon>
        <taxon>Aspergillus</taxon>
        <taxon>Aspergillus subgen. Circumdati</taxon>
    </lineage>
</organism>
<feature type="compositionally biased region" description="Basic and acidic residues" evidence="1">
    <location>
        <begin position="597"/>
        <end position="607"/>
    </location>
</feature>
<feature type="region of interest" description="Disordered" evidence="1">
    <location>
        <begin position="1"/>
        <end position="206"/>
    </location>
</feature>
<sequence length="819" mass="88864">MARPFQNPYEPVNSPGSDSPLSPYPRGGTPISFKTNVNRSKTKRWVEAKKISYDGNDWGDDDFDEYDEEEPPPPVPQPQSLNQSTGDLPSAASRNVPRPWLSSMDRSRSMDMVATLGTGSAGDSRSRSVDRNAPEQDQTLPMRPADIYQRLRGEQTAGPGHARGLSRSTTEPISMAVPAGKEAIGDRTPTERAQPESQSVTLRARDDVPVIGLPDVKRLSGFDVGLTTAPDTSAQNDQLPEPQQQEHQLHHEPSIGFRSVVHQAFDVPETPTTTIDSIARSDSNSTSLISPIIPQRGSTEKTPTIEEEPESTSPPRNFIPGHRRDLSIPSPNNSPLRRPIIMNNDTIAPETLAEMSSDSPVDLSQGHSTLPYQQPSVPATTTAAEDRPAPLKIGSMSAGPGENPIPVIVPSLSTENSPQDTDNDRLRKEIIRSLSRENTPSEGHEEQSGSRPQTSRQDSLIPSEYERYWNEAGGASPQDEFKPVLGHDHTQNASQDLYSGSPLQESPASNAAPQRDTTPKLKRRFSWESASSEEQPTQEQPTQEQPAPTATVQSPSVVQSPPVGPIPGQFPTFDESSTQPDLVTLPPRAEPQEEEAAERGSGPEKPKLTIIPPSATDSSSIISDRHLPEVVNAQIVGDAYSPAVAEQRTPAPAPTQSPSIESSLLGFREIMEMKTSDERVQAFNKTRDQFVTIDTGLNNWLRVTIHAHPEYTDVVQRSLKPSTDELKLPVSRNKFPKLSSLGNLVSSHQDGSSSGTGHVRRPSAPLGSMMNKQHVEQRGKEFLHTAGVFGGKAGEAAKGLFAKGRSKFKGGGGSDKVEP</sequence>
<feature type="compositionally biased region" description="Polar residues" evidence="1">
    <location>
        <begin position="491"/>
        <end position="516"/>
    </location>
</feature>
<feature type="region of interest" description="Disordered" evidence="1">
    <location>
        <begin position="272"/>
        <end position="339"/>
    </location>
</feature>
<gene>
    <name evidence="2" type="ORF">BDV29DRAFT_178720</name>
</gene>
<evidence type="ECO:0000313" key="2">
    <source>
        <dbReference type="EMBL" id="KAB8071704.1"/>
    </source>
</evidence>
<feature type="compositionally biased region" description="Polar residues" evidence="1">
    <location>
        <begin position="411"/>
        <end position="420"/>
    </location>
</feature>
<feature type="compositionally biased region" description="Polar residues" evidence="1">
    <location>
        <begin position="744"/>
        <end position="756"/>
    </location>
</feature>
<evidence type="ECO:0000256" key="1">
    <source>
        <dbReference type="SAM" id="MobiDB-lite"/>
    </source>
</evidence>
<accession>A0A5N5WWW3</accession>
<feature type="compositionally biased region" description="Basic and acidic residues" evidence="1">
    <location>
        <begin position="183"/>
        <end position="194"/>
    </location>
</feature>
<feature type="compositionally biased region" description="Polar residues" evidence="1">
    <location>
        <begin position="365"/>
        <end position="383"/>
    </location>
</feature>
<feature type="region of interest" description="Disordered" evidence="1">
    <location>
        <begin position="354"/>
        <end position="620"/>
    </location>
</feature>
<keyword evidence="3" id="KW-1185">Reference proteome</keyword>
<feature type="compositionally biased region" description="Polar residues" evidence="1">
    <location>
        <begin position="449"/>
        <end position="460"/>
    </location>
</feature>
<dbReference type="EMBL" id="ML732265">
    <property type="protein sequence ID" value="KAB8071704.1"/>
    <property type="molecule type" value="Genomic_DNA"/>
</dbReference>
<feature type="compositionally biased region" description="Low complexity" evidence="1">
    <location>
        <begin position="528"/>
        <end position="569"/>
    </location>
</feature>
<dbReference type="AlphaFoldDB" id="A0A5N5WWW3"/>